<feature type="binding site" evidence="2">
    <location>
        <position position="208"/>
    </location>
    <ligand>
        <name>S-adenosyl-L-methionine</name>
        <dbReference type="ChEBI" id="CHEBI:59789"/>
    </ligand>
</feature>
<dbReference type="EMBL" id="CP034346">
    <property type="protein sequence ID" value="AZS17292.1"/>
    <property type="molecule type" value="Genomic_DNA"/>
</dbReference>
<dbReference type="KEGG" id="plut:EI981_24590"/>
<organism evidence="5 6">
    <name type="scientific">Paenibacillus lutimineralis</name>
    <dbReference type="NCBI Taxonomy" id="2707005"/>
    <lineage>
        <taxon>Bacteria</taxon>
        <taxon>Bacillati</taxon>
        <taxon>Bacillota</taxon>
        <taxon>Bacilli</taxon>
        <taxon>Bacillales</taxon>
        <taxon>Paenibacillaceae</taxon>
        <taxon>Paenibacillus</taxon>
    </lineage>
</organism>
<feature type="domain" description="Methyltransferase" evidence="3">
    <location>
        <begin position="104"/>
        <end position="180"/>
    </location>
</feature>
<dbReference type="AlphaFoldDB" id="A0A3Q9IEK0"/>
<accession>A0A3Q9IEK0</accession>
<keyword evidence="6" id="KW-1185">Reference proteome</keyword>
<dbReference type="GO" id="GO:0046872">
    <property type="term" value="F:metal ion binding"/>
    <property type="evidence" value="ECO:0007669"/>
    <property type="project" value="UniProtKB-KW"/>
</dbReference>
<reference evidence="6" key="1">
    <citation type="submission" date="2018-12" db="EMBL/GenBank/DDBJ databases">
        <title>Complete genome sequence of Paenibacillus sp. MBLB1234.</title>
        <authorList>
            <person name="Nam Y.-D."/>
            <person name="Kang J."/>
            <person name="Chung W.-H."/>
            <person name="Park Y.S."/>
        </authorList>
    </citation>
    <scope>NUCLEOTIDE SEQUENCE [LARGE SCALE GENOMIC DNA]</scope>
    <source>
        <strain evidence="6">MBLB1234</strain>
    </source>
</reference>
<dbReference type="OrthoDB" id="5522265at2"/>
<proteinExistence type="predicted"/>
<dbReference type="Gene3D" id="3.40.50.150">
    <property type="entry name" value="Vaccinia Virus protein VP39"/>
    <property type="match status" value="1"/>
</dbReference>
<evidence type="ECO:0000256" key="2">
    <source>
        <dbReference type="PIRSR" id="PIRSR018249-2"/>
    </source>
</evidence>
<feature type="binding site" evidence="1">
    <location>
        <position position="25"/>
    </location>
    <ligand>
        <name>Zn(2+)</name>
        <dbReference type="ChEBI" id="CHEBI:29105"/>
    </ligand>
</feature>
<gene>
    <name evidence="5" type="ORF">EI981_24590</name>
</gene>
<feature type="binding site" evidence="1">
    <location>
        <position position="41"/>
    </location>
    <ligand>
        <name>Zn(2+)</name>
        <dbReference type="ChEBI" id="CHEBI:29105"/>
    </ligand>
</feature>
<evidence type="ECO:0000259" key="3">
    <source>
        <dbReference type="Pfam" id="PF13847"/>
    </source>
</evidence>
<keyword evidence="1" id="KW-0479">Metal-binding</keyword>
<evidence type="ECO:0000259" key="4">
    <source>
        <dbReference type="Pfam" id="PF21302"/>
    </source>
</evidence>
<dbReference type="InterPro" id="IPR025714">
    <property type="entry name" value="Methyltranfer_dom"/>
</dbReference>
<feature type="binding site" evidence="1">
    <location>
        <position position="28"/>
    </location>
    <ligand>
        <name>Zn(2+)</name>
        <dbReference type="ChEBI" id="CHEBI:29105"/>
    </ligand>
</feature>
<feature type="binding site" evidence="2">
    <location>
        <begin position="116"/>
        <end position="117"/>
    </location>
    <ligand>
        <name>S-adenosyl-L-methionine</name>
        <dbReference type="ChEBI" id="CHEBI:59789"/>
    </ligand>
</feature>
<dbReference type="GO" id="GO:0008168">
    <property type="term" value="F:methyltransferase activity"/>
    <property type="evidence" value="ECO:0007669"/>
    <property type="project" value="UniProtKB-KW"/>
</dbReference>
<keyword evidence="5" id="KW-0489">Methyltransferase</keyword>
<feature type="binding site" evidence="2">
    <location>
        <position position="83"/>
    </location>
    <ligand>
        <name>S-adenosyl-L-methionine</name>
        <dbReference type="ChEBI" id="CHEBI:59789"/>
    </ligand>
</feature>
<protein>
    <submittedName>
        <fullName evidence="5">Methyltransferase domain-containing protein</fullName>
    </submittedName>
</protein>
<sequence length="297" mass="33416">MGCFFVSKNNHAVDLLSQHTHIFNCPVCHFELSVNERSLVCPHGHRFDLSKHGYIHLCLQAAGTKYDKSMFAARRMLSQVGLFEPLAEAIATRIVKRLEPGVEHDTIKILDAGCGEGSHLERIHSLVRQNAALPTLGIGIDLAKEGVASAAKSYKELLWCVGDLANPPLASQQFNVILNILSPANYDAFHRLLCEGGIVIKVIPNRYYLCELRDALWEGRQRSFSNDRTMQLFKKHFEHIEVQRVRYTYPLEPGQVQPLLAMTPLAWRAEDSKLNHFAAHPPTEITVDLTVMIGSKR</sequence>
<dbReference type="InterPro" id="IPR029063">
    <property type="entry name" value="SAM-dependent_MTases_sf"/>
</dbReference>
<dbReference type="Pfam" id="PF13847">
    <property type="entry name" value="Methyltransf_31"/>
    <property type="match status" value="1"/>
</dbReference>
<dbReference type="GO" id="GO:0032259">
    <property type="term" value="P:methylation"/>
    <property type="evidence" value="ECO:0007669"/>
    <property type="project" value="UniProtKB-KW"/>
</dbReference>
<keyword evidence="2" id="KW-0949">S-adenosyl-L-methionine</keyword>
<keyword evidence="1" id="KW-0862">Zinc</keyword>
<dbReference type="InterPro" id="IPR048647">
    <property type="entry name" value="RlmA_N"/>
</dbReference>
<evidence type="ECO:0000313" key="5">
    <source>
        <dbReference type="EMBL" id="AZS17292.1"/>
    </source>
</evidence>
<keyword evidence="5" id="KW-0808">Transferase</keyword>
<feature type="binding site" evidence="1">
    <location>
        <position position="45"/>
    </location>
    <ligand>
        <name>Zn(2+)</name>
        <dbReference type="ChEBI" id="CHEBI:29105"/>
    </ligand>
</feature>
<feature type="domain" description="23S rRNA (guanine(745)-N(1))-methyltransferase N-terminal" evidence="4">
    <location>
        <begin position="23"/>
        <end position="57"/>
    </location>
</feature>
<evidence type="ECO:0000256" key="1">
    <source>
        <dbReference type="PIRSR" id="PIRSR018249-1"/>
    </source>
</evidence>
<dbReference type="Pfam" id="PF21302">
    <property type="entry name" value="Zn_ribbon_RlmA"/>
    <property type="match status" value="1"/>
</dbReference>
<dbReference type="SUPFAM" id="SSF53335">
    <property type="entry name" value="S-adenosyl-L-methionine-dependent methyltransferases"/>
    <property type="match status" value="1"/>
</dbReference>
<dbReference type="Proteomes" id="UP000270678">
    <property type="component" value="Chromosome"/>
</dbReference>
<name>A0A3Q9IEK0_9BACL</name>
<evidence type="ECO:0000313" key="6">
    <source>
        <dbReference type="Proteomes" id="UP000270678"/>
    </source>
</evidence>
<dbReference type="PIRSF" id="PIRSF018249">
    <property type="entry name" value="MyrA_prd"/>
    <property type="match status" value="1"/>
</dbReference>
<dbReference type="InterPro" id="IPR016718">
    <property type="entry name" value="rRNA_m1G-MeTrfase_A_prd"/>
</dbReference>